<dbReference type="VEuPathDB" id="VectorBase:ACUA021318"/>
<dbReference type="EMBL" id="AXCM01007067">
    <property type="status" value="NOT_ANNOTATED_CDS"/>
    <property type="molecule type" value="Genomic_DNA"/>
</dbReference>
<reference evidence="1" key="2">
    <citation type="submission" date="2020-05" db="UniProtKB">
        <authorList>
            <consortium name="EnsemblMetazoa"/>
        </authorList>
    </citation>
    <scope>IDENTIFICATION</scope>
    <source>
        <strain evidence="1">A-37</strain>
    </source>
</reference>
<accession>A0A182MLS3</accession>
<evidence type="ECO:0000313" key="2">
    <source>
        <dbReference type="Proteomes" id="UP000075883"/>
    </source>
</evidence>
<organism evidence="1 2">
    <name type="scientific">Anopheles culicifacies</name>
    <dbReference type="NCBI Taxonomy" id="139723"/>
    <lineage>
        <taxon>Eukaryota</taxon>
        <taxon>Metazoa</taxon>
        <taxon>Ecdysozoa</taxon>
        <taxon>Arthropoda</taxon>
        <taxon>Hexapoda</taxon>
        <taxon>Insecta</taxon>
        <taxon>Pterygota</taxon>
        <taxon>Neoptera</taxon>
        <taxon>Endopterygota</taxon>
        <taxon>Diptera</taxon>
        <taxon>Nematocera</taxon>
        <taxon>Culicoidea</taxon>
        <taxon>Culicidae</taxon>
        <taxon>Anophelinae</taxon>
        <taxon>Anopheles</taxon>
        <taxon>culicifacies species complex</taxon>
    </lineage>
</organism>
<keyword evidence="2" id="KW-1185">Reference proteome</keyword>
<proteinExistence type="predicted"/>
<dbReference type="EnsemblMetazoa" id="ACUA021318-RA">
    <property type="protein sequence ID" value="ACUA021318-PA"/>
    <property type="gene ID" value="ACUA021318"/>
</dbReference>
<dbReference type="Proteomes" id="UP000075883">
    <property type="component" value="Unassembled WGS sequence"/>
</dbReference>
<evidence type="ECO:0000313" key="1">
    <source>
        <dbReference type="EnsemblMetazoa" id="ACUA021318-PA"/>
    </source>
</evidence>
<protein>
    <submittedName>
        <fullName evidence="1">Uncharacterized protein</fullName>
    </submittedName>
</protein>
<reference evidence="2" key="1">
    <citation type="submission" date="2013-09" db="EMBL/GenBank/DDBJ databases">
        <title>The Genome Sequence of Anopheles culicifacies species A.</title>
        <authorList>
            <consortium name="The Broad Institute Genomics Platform"/>
            <person name="Neafsey D.E."/>
            <person name="Besansky N."/>
            <person name="Howell P."/>
            <person name="Walton C."/>
            <person name="Young S.K."/>
            <person name="Zeng Q."/>
            <person name="Gargeya S."/>
            <person name="Fitzgerald M."/>
            <person name="Haas B."/>
            <person name="Abouelleil A."/>
            <person name="Allen A.W."/>
            <person name="Alvarado L."/>
            <person name="Arachchi H.M."/>
            <person name="Berlin A.M."/>
            <person name="Chapman S.B."/>
            <person name="Gainer-Dewar J."/>
            <person name="Goldberg J."/>
            <person name="Griggs A."/>
            <person name="Gujja S."/>
            <person name="Hansen M."/>
            <person name="Howarth C."/>
            <person name="Imamovic A."/>
            <person name="Ireland A."/>
            <person name="Larimer J."/>
            <person name="McCowan C."/>
            <person name="Murphy C."/>
            <person name="Pearson M."/>
            <person name="Poon T.W."/>
            <person name="Priest M."/>
            <person name="Roberts A."/>
            <person name="Saif S."/>
            <person name="Shea T."/>
            <person name="Sisk P."/>
            <person name="Sykes S."/>
            <person name="Wortman J."/>
            <person name="Nusbaum C."/>
            <person name="Birren B."/>
        </authorList>
    </citation>
    <scope>NUCLEOTIDE SEQUENCE [LARGE SCALE GENOMIC DNA]</scope>
    <source>
        <strain evidence="2">A-37</strain>
    </source>
</reference>
<dbReference type="AlphaFoldDB" id="A0A182MLS3"/>
<sequence>MADVESQKICVKAKSKITFPVAVDALILVLVPNGVIDTRAVFTFFRCPSIATRVDGNANSTPTPAQRQRDFVALIQHLRDPQKPMVDRHAIVSLRIPEAALTFLRKRFTFLFGQNNREDRENI</sequence>
<dbReference type="EMBL" id="AXCM01007066">
    <property type="status" value="NOT_ANNOTATED_CDS"/>
    <property type="molecule type" value="Genomic_DNA"/>
</dbReference>
<name>A0A182MLS3_9DIPT</name>